<dbReference type="InterPro" id="IPR001647">
    <property type="entry name" value="HTH_TetR"/>
</dbReference>
<protein>
    <submittedName>
        <fullName evidence="7">TetR family transcriptional regulator</fullName>
    </submittedName>
</protein>
<dbReference type="PROSITE" id="PS50977">
    <property type="entry name" value="HTH_TETR_2"/>
    <property type="match status" value="1"/>
</dbReference>
<dbReference type="Pfam" id="PF00440">
    <property type="entry name" value="TetR_N"/>
    <property type="match status" value="1"/>
</dbReference>
<evidence type="ECO:0000259" key="6">
    <source>
        <dbReference type="PROSITE" id="PS50977"/>
    </source>
</evidence>
<evidence type="ECO:0000256" key="3">
    <source>
        <dbReference type="ARBA" id="ARBA00023163"/>
    </source>
</evidence>
<dbReference type="InterPro" id="IPR011075">
    <property type="entry name" value="TetR_C"/>
</dbReference>
<dbReference type="PANTHER" id="PTHR30055">
    <property type="entry name" value="HTH-TYPE TRANSCRIPTIONAL REGULATOR RUTR"/>
    <property type="match status" value="1"/>
</dbReference>
<dbReference type="InterPro" id="IPR050109">
    <property type="entry name" value="HTH-type_TetR-like_transc_reg"/>
</dbReference>
<dbReference type="PRINTS" id="PR00455">
    <property type="entry name" value="HTHTETR"/>
</dbReference>
<name>A0ABQ1U9S2_9NOCA</name>
<evidence type="ECO:0000256" key="5">
    <source>
        <dbReference type="SAM" id="MobiDB-lite"/>
    </source>
</evidence>
<dbReference type="Proteomes" id="UP000632454">
    <property type="component" value="Unassembled WGS sequence"/>
</dbReference>
<accession>A0ABQ1U9S2</accession>
<feature type="region of interest" description="Disordered" evidence="5">
    <location>
        <begin position="1"/>
        <end position="27"/>
    </location>
</feature>
<feature type="DNA-binding region" description="H-T-H motif" evidence="4">
    <location>
        <begin position="82"/>
        <end position="101"/>
    </location>
</feature>
<gene>
    <name evidence="7" type="ORF">GCM10007298_06760</name>
</gene>
<keyword evidence="3" id="KW-0804">Transcription</keyword>
<feature type="domain" description="HTH tetR-type" evidence="6">
    <location>
        <begin position="59"/>
        <end position="119"/>
    </location>
</feature>
<evidence type="ECO:0000256" key="2">
    <source>
        <dbReference type="ARBA" id="ARBA00023125"/>
    </source>
</evidence>
<keyword evidence="2 4" id="KW-0238">DNA-binding</keyword>
<feature type="compositionally biased region" description="Basic and acidic residues" evidence="5">
    <location>
        <begin position="1"/>
        <end position="10"/>
    </location>
</feature>
<proteinExistence type="predicted"/>
<comment type="caution">
    <text evidence="7">The sequence shown here is derived from an EMBL/GenBank/DDBJ whole genome shotgun (WGS) entry which is preliminary data.</text>
</comment>
<sequence length="243" mass="26426">MVDEKVKGPIDDVNGSHQLPPVGRNGIVPTTLTERNRLVRCYDSTMIRRSPSGAAVLNADTTESINRAAIEMLAEVGIGRLSMEAVAKRAGVGKSALYRRWPSKTAMTIAVLSEFSVELAATPDTGSLRADIRESVEALRLWLDHPLFSRILPDLVAESGRDPELAELHTRMIGVPRRERAAAIFARARERGEVADDADIELAMDLLAGPVYWRSAVRAQRVDGAYLDAVTDAIVTLVASPES</sequence>
<dbReference type="Pfam" id="PF16859">
    <property type="entry name" value="TetR_C_11"/>
    <property type="match status" value="1"/>
</dbReference>
<dbReference type="InterPro" id="IPR036271">
    <property type="entry name" value="Tet_transcr_reg_TetR-rel_C_sf"/>
</dbReference>
<dbReference type="EMBL" id="BMCS01000001">
    <property type="protein sequence ID" value="GGF13441.1"/>
    <property type="molecule type" value="Genomic_DNA"/>
</dbReference>
<dbReference type="PANTHER" id="PTHR30055:SF148">
    <property type="entry name" value="TETR-FAMILY TRANSCRIPTIONAL REGULATOR"/>
    <property type="match status" value="1"/>
</dbReference>
<dbReference type="Gene3D" id="1.10.10.60">
    <property type="entry name" value="Homeodomain-like"/>
    <property type="match status" value="1"/>
</dbReference>
<evidence type="ECO:0000256" key="4">
    <source>
        <dbReference type="PROSITE-ProRule" id="PRU00335"/>
    </source>
</evidence>
<reference evidence="8" key="1">
    <citation type="journal article" date="2019" name="Int. J. Syst. Evol. Microbiol.">
        <title>The Global Catalogue of Microorganisms (GCM) 10K type strain sequencing project: providing services to taxonomists for standard genome sequencing and annotation.</title>
        <authorList>
            <consortium name="The Broad Institute Genomics Platform"/>
            <consortium name="The Broad Institute Genome Sequencing Center for Infectious Disease"/>
            <person name="Wu L."/>
            <person name="Ma J."/>
        </authorList>
    </citation>
    <scope>NUCLEOTIDE SEQUENCE [LARGE SCALE GENOMIC DNA]</scope>
    <source>
        <strain evidence="8">CCM 7855</strain>
    </source>
</reference>
<dbReference type="SUPFAM" id="SSF48498">
    <property type="entry name" value="Tetracyclin repressor-like, C-terminal domain"/>
    <property type="match status" value="1"/>
</dbReference>
<dbReference type="InterPro" id="IPR009057">
    <property type="entry name" value="Homeodomain-like_sf"/>
</dbReference>
<keyword evidence="1" id="KW-0805">Transcription regulation</keyword>
<evidence type="ECO:0000313" key="7">
    <source>
        <dbReference type="EMBL" id="GGF13441.1"/>
    </source>
</evidence>
<evidence type="ECO:0000313" key="8">
    <source>
        <dbReference type="Proteomes" id="UP000632454"/>
    </source>
</evidence>
<organism evidence="7 8">
    <name type="scientific">Williamsia phyllosphaerae</name>
    <dbReference type="NCBI Taxonomy" id="885042"/>
    <lineage>
        <taxon>Bacteria</taxon>
        <taxon>Bacillati</taxon>
        <taxon>Actinomycetota</taxon>
        <taxon>Actinomycetes</taxon>
        <taxon>Mycobacteriales</taxon>
        <taxon>Nocardiaceae</taxon>
        <taxon>Williamsia</taxon>
    </lineage>
</organism>
<dbReference type="Gene3D" id="1.10.357.10">
    <property type="entry name" value="Tetracycline Repressor, domain 2"/>
    <property type="match status" value="1"/>
</dbReference>
<keyword evidence="8" id="KW-1185">Reference proteome</keyword>
<evidence type="ECO:0000256" key="1">
    <source>
        <dbReference type="ARBA" id="ARBA00023015"/>
    </source>
</evidence>
<dbReference type="SUPFAM" id="SSF46689">
    <property type="entry name" value="Homeodomain-like"/>
    <property type="match status" value="1"/>
</dbReference>